<gene>
    <name evidence="2" type="ORF">LY89DRAFT_57831</name>
</gene>
<protein>
    <recommendedName>
        <fullName evidence="4">GA4 desaturase</fullName>
    </recommendedName>
</protein>
<dbReference type="PANTHER" id="PTHR34598:SF3">
    <property type="entry name" value="OXIDOREDUCTASE AN1597"/>
    <property type="match status" value="1"/>
</dbReference>
<comment type="similarity">
    <text evidence="1">Belongs to the asaB hydroxylase/desaturase family.</text>
</comment>
<keyword evidence="3" id="KW-1185">Reference proteome</keyword>
<organism evidence="2 3">
    <name type="scientific">Mollisia scopiformis</name>
    <name type="common">Conifer needle endophyte fungus</name>
    <name type="synonym">Phialocephala scopiformis</name>
    <dbReference type="NCBI Taxonomy" id="149040"/>
    <lineage>
        <taxon>Eukaryota</taxon>
        <taxon>Fungi</taxon>
        <taxon>Dikarya</taxon>
        <taxon>Ascomycota</taxon>
        <taxon>Pezizomycotina</taxon>
        <taxon>Leotiomycetes</taxon>
        <taxon>Helotiales</taxon>
        <taxon>Mollisiaceae</taxon>
        <taxon>Mollisia</taxon>
    </lineage>
</organism>
<dbReference type="InParanoid" id="A0A194XBQ0"/>
<dbReference type="EMBL" id="KQ947414">
    <property type="protein sequence ID" value="KUJ17590.1"/>
    <property type="molecule type" value="Genomic_DNA"/>
</dbReference>
<name>A0A194XBQ0_MOLSC</name>
<evidence type="ECO:0008006" key="4">
    <source>
        <dbReference type="Google" id="ProtNLM"/>
    </source>
</evidence>
<dbReference type="OrthoDB" id="412788at2759"/>
<accession>A0A194XBQ0</accession>
<evidence type="ECO:0000313" key="2">
    <source>
        <dbReference type="EMBL" id="KUJ17590.1"/>
    </source>
</evidence>
<dbReference type="PANTHER" id="PTHR34598">
    <property type="entry name" value="BLL6449 PROTEIN"/>
    <property type="match status" value="1"/>
</dbReference>
<dbReference type="GO" id="GO:0016491">
    <property type="term" value="F:oxidoreductase activity"/>
    <property type="evidence" value="ECO:0007669"/>
    <property type="project" value="InterPro"/>
</dbReference>
<dbReference type="KEGG" id="psco:LY89DRAFT_57831"/>
<sequence length="329" mass="37063">MASTNATFRYLSRGSKVEPSPHLYHLPPLSDFGDIRSLPMTDIKPSMDPGTKSPFTLSKHGFLALRSPSTMFFPPHTHSSWNDASSLKSIYIPEIETMLLALTGGRKVYTDQVVIRNNLHTEVDGLARSQDTKKGEEEGEGKGEIEHEFPKLIGVNKGTGASPAPKVHLDFAPLGARTHLRKYHPKTTELAQEIITAEERSLSTHGFKPHQLEELGKEPCTYTGPRWAMFSIWRPLKKVFRDPLAVGDCSTFPKDDYVHFDVLFPTIGQGEGETHREQAFLAYGPKGEGKGERHEWYWVKEQDVDEVLVIQLFDSEARESCEVRCCVIW</sequence>
<dbReference type="GeneID" id="28818661"/>
<evidence type="ECO:0000313" key="3">
    <source>
        <dbReference type="Proteomes" id="UP000070700"/>
    </source>
</evidence>
<dbReference type="InterPro" id="IPR044053">
    <property type="entry name" value="AsaB-like"/>
</dbReference>
<evidence type="ECO:0000256" key="1">
    <source>
        <dbReference type="ARBA" id="ARBA00023604"/>
    </source>
</evidence>
<proteinExistence type="inferred from homology"/>
<dbReference type="RefSeq" id="XP_018071945.1">
    <property type="nucleotide sequence ID" value="XM_018208935.1"/>
</dbReference>
<reference evidence="2 3" key="1">
    <citation type="submission" date="2015-10" db="EMBL/GenBank/DDBJ databases">
        <title>Full genome of DAOMC 229536 Phialocephala scopiformis, a fungal endophyte of spruce producing the potent anti-insectan compound rugulosin.</title>
        <authorList>
            <consortium name="DOE Joint Genome Institute"/>
            <person name="Walker A.K."/>
            <person name="Frasz S.L."/>
            <person name="Seifert K.A."/>
            <person name="Miller J.D."/>
            <person name="Mondo S.J."/>
            <person name="Labutti K."/>
            <person name="Lipzen A."/>
            <person name="Dockter R."/>
            <person name="Kennedy M."/>
            <person name="Grigoriev I.V."/>
            <person name="Spatafora J.W."/>
        </authorList>
    </citation>
    <scope>NUCLEOTIDE SEQUENCE [LARGE SCALE GENOMIC DNA]</scope>
    <source>
        <strain evidence="2 3">CBS 120377</strain>
    </source>
</reference>
<dbReference type="Proteomes" id="UP000070700">
    <property type="component" value="Unassembled WGS sequence"/>
</dbReference>
<dbReference type="AlphaFoldDB" id="A0A194XBQ0"/>